<evidence type="ECO:0000313" key="2">
    <source>
        <dbReference type="EMBL" id="NSL54044.1"/>
    </source>
</evidence>
<feature type="signal peptide" evidence="1">
    <location>
        <begin position="1"/>
        <end position="23"/>
    </location>
</feature>
<dbReference type="EMBL" id="JABCSC020000001">
    <property type="protein sequence ID" value="NSL54044.1"/>
    <property type="molecule type" value="Genomic_DNA"/>
</dbReference>
<evidence type="ECO:0000313" key="3">
    <source>
        <dbReference type="Proteomes" id="UP000778523"/>
    </source>
</evidence>
<keyword evidence="3" id="KW-1185">Reference proteome</keyword>
<protein>
    <submittedName>
        <fullName evidence="2">Outer membrane beta-barrel protein</fullName>
    </submittedName>
</protein>
<dbReference type="Proteomes" id="UP000778523">
    <property type="component" value="Unassembled WGS sequence"/>
</dbReference>
<name>A0ABX2IC38_9RHOO</name>
<keyword evidence="1" id="KW-0732">Signal</keyword>
<evidence type="ECO:0000256" key="1">
    <source>
        <dbReference type="SAM" id="SignalP"/>
    </source>
</evidence>
<organism evidence="2 3">
    <name type="scientific">Uliginosibacterium aquaticum</name>
    <dbReference type="NCBI Taxonomy" id="2731212"/>
    <lineage>
        <taxon>Bacteria</taxon>
        <taxon>Pseudomonadati</taxon>
        <taxon>Pseudomonadota</taxon>
        <taxon>Betaproteobacteria</taxon>
        <taxon>Rhodocyclales</taxon>
        <taxon>Zoogloeaceae</taxon>
        <taxon>Uliginosibacterium</taxon>
    </lineage>
</organism>
<dbReference type="RefSeq" id="WP_170020466.1">
    <property type="nucleotide sequence ID" value="NZ_JABCSC020000001.1"/>
</dbReference>
<feature type="chain" id="PRO_5046011318" evidence="1">
    <location>
        <begin position="24"/>
        <end position="428"/>
    </location>
</feature>
<dbReference type="Pfam" id="PF10082">
    <property type="entry name" value="BBP2_2"/>
    <property type="match status" value="1"/>
</dbReference>
<dbReference type="InterPro" id="IPR018759">
    <property type="entry name" value="BBP2_2"/>
</dbReference>
<sequence length="428" mass="47371">MKHKQLHLVVTSLFALGATGVWAAGEADTIPASSRAVPNSANVLPGNVFESGGVPVAAGRSQQALKVADGVNVYADAQASTGYDSNVTMAGKGSEPGSAFYRIRPTVTAETRYREDRYTLGYKGDFVRYPNYTPNSLGQNDLIFQAQNVFSSRAAIAWGASGGDHYDPIGSTDRSIGNQTADHYRSKAVSATFRYGAEEAIGRVEMDAGWGAKRYQNNRATTESADVDNTNVGARFYYRVMPKTRLIAEYRRTYFDYTNDTNLLSNDDTRYLLGLSWDASAAVTGTIKAGQQQKNFDTSIRQDYLGPTWEASVRWKPLSYSSFDLIGGRSANDPDGFTGVPIAKSVSLGWNHDWKSYLHSKLSAGKLDTNYRNTNRKDDEYVYSAALMYDVRRWLGVGLEYTFSHRDSTVDTYDYVRRLSMLKVEASF</sequence>
<reference evidence="2 3" key="1">
    <citation type="submission" date="2020-06" db="EMBL/GenBank/DDBJ databases">
        <title>Draft genome of Uliginosibacterium sp. IMCC34675.</title>
        <authorList>
            <person name="Song J."/>
        </authorList>
    </citation>
    <scope>NUCLEOTIDE SEQUENCE [LARGE SCALE GENOMIC DNA]</scope>
    <source>
        <strain evidence="2 3">IMCC34675</strain>
    </source>
</reference>
<comment type="caution">
    <text evidence="2">The sequence shown here is derived from an EMBL/GenBank/DDBJ whole genome shotgun (WGS) entry which is preliminary data.</text>
</comment>
<gene>
    <name evidence="2" type="ORF">HJ583_003305</name>
</gene>
<accession>A0ABX2IC38</accession>
<proteinExistence type="predicted"/>